<organism evidence="1 2">
    <name type="scientific">Scheffersomyces spartinae</name>
    <dbReference type="NCBI Taxonomy" id="45513"/>
    <lineage>
        <taxon>Eukaryota</taxon>
        <taxon>Fungi</taxon>
        <taxon>Dikarya</taxon>
        <taxon>Ascomycota</taxon>
        <taxon>Saccharomycotina</taxon>
        <taxon>Pichiomycetes</taxon>
        <taxon>Debaryomycetaceae</taxon>
        <taxon>Scheffersomyces</taxon>
    </lineage>
</organism>
<sequence>MGDQTKVKDNIRKLGYRKIDKLNDEKYVEINYLGKEMYPKSSVLVYQNIKNYRSCDQIPKRMDPKT</sequence>
<dbReference type="AlphaFoldDB" id="A0A9P8AIT8"/>
<comment type="caution">
    <text evidence="1">The sequence shown here is derived from an EMBL/GenBank/DDBJ whole genome shotgun (WGS) entry which is preliminary data.</text>
</comment>
<keyword evidence="2" id="KW-1185">Reference proteome</keyword>
<evidence type="ECO:0000313" key="1">
    <source>
        <dbReference type="EMBL" id="KAG7194159.1"/>
    </source>
</evidence>
<protein>
    <submittedName>
        <fullName evidence="1">Uncharacterized protein</fullName>
    </submittedName>
</protein>
<accession>A0A9P8AIT8</accession>
<reference evidence="1" key="1">
    <citation type="submission" date="2021-03" db="EMBL/GenBank/DDBJ databases">
        <authorList>
            <person name="Palmer J.M."/>
        </authorList>
    </citation>
    <scope>NUCLEOTIDE SEQUENCE</scope>
    <source>
        <strain evidence="1">ARV_011</strain>
    </source>
</reference>
<dbReference type="EMBL" id="JAHMUF010000008">
    <property type="protein sequence ID" value="KAG7194159.1"/>
    <property type="molecule type" value="Genomic_DNA"/>
</dbReference>
<dbReference type="GeneID" id="66118241"/>
<dbReference type="Proteomes" id="UP000790833">
    <property type="component" value="Unassembled WGS sequence"/>
</dbReference>
<name>A0A9P8AIT8_9ASCO</name>
<gene>
    <name evidence="1" type="ORF">KQ657_004867</name>
</gene>
<proteinExistence type="predicted"/>
<evidence type="ECO:0000313" key="2">
    <source>
        <dbReference type="Proteomes" id="UP000790833"/>
    </source>
</evidence>
<dbReference type="RefSeq" id="XP_043049706.1">
    <property type="nucleotide sequence ID" value="XM_043195533.1"/>
</dbReference>